<evidence type="ECO:0000313" key="4">
    <source>
        <dbReference type="EMBL" id="MDQ0338096.1"/>
    </source>
</evidence>
<dbReference type="PANTHER" id="PTHR11941">
    <property type="entry name" value="ENOYL-COA HYDRATASE-RELATED"/>
    <property type="match status" value="1"/>
</dbReference>
<dbReference type="InterPro" id="IPR014748">
    <property type="entry name" value="Enoyl-CoA_hydra_C"/>
</dbReference>
<evidence type="ECO:0000256" key="1">
    <source>
        <dbReference type="ARBA" id="ARBA00005254"/>
    </source>
</evidence>
<proteinExistence type="inferred from homology"/>
<dbReference type="EMBL" id="JAUSUQ010000002">
    <property type="protein sequence ID" value="MDQ0338096.1"/>
    <property type="molecule type" value="Genomic_DNA"/>
</dbReference>
<dbReference type="PANTHER" id="PTHR11941:SF54">
    <property type="entry name" value="ENOYL-COA HYDRATASE, MITOCHONDRIAL"/>
    <property type="match status" value="1"/>
</dbReference>
<evidence type="ECO:0000256" key="3">
    <source>
        <dbReference type="RuleBase" id="RU003707"/>
    </source>
</evidence>
<comment type="similarity">
    <text evidence="1 3">Belongs to the enoyl-CoA hydratase/isomerase family.</text>
</comment>
<dbReference type="Proteomes" id="UP001232445">
    <property type="component" value="Unassembled WGS sequence"/>
</dbReference>
<dbReference type="InterPro" id="IPR001753">
    <property type="entry name" value="Enoyl-CoA_hydra/iso"/>
</dbReference>
<comment type="caution">
    <text evidence="4">The sequence shown here is derived from an EMBL/GenBank/DDBJ whole genome shotgun (WGS) entry which is preliminary data.</text>
</comment>
<dbReference type="Gene3D" id="3.90.226.10">
    <property type="entry name" value="2-enoyl-CoA Hydratase, Chain A, domain 1"/>
    <property type="match status" value="1"/>
</dbReference>
<dbReference type="InterPro" id="IPR018376">
    <property type="entry name" value="Enoyl-CoA_hyd/isom_CS"/>
</dbReference>
<evidence type="ECO:0000313" key="5">
    <source>
        <dbReference type="Proteomes" id="UP001232445"/>
    </source>
</evidence>
<dbReference type="SUPFAM" id="SSF52096">
    <property type="entry name" value="ClpP/crotonase"/>
    <property type="match status" value="1"/>
</dbReference>
<dbReference type="InterPro" id="IPR029045">
    <property type="entry name" value="ClpP/crotonase-like_dom_sf"/>
</dbReference>
<dbReference type="RefSeq" id="WP_307335893.1">
    <property type="nucleotide sequence ID" value="NZ_JAUSUQ010000002.1"/>
</dbReference>
<dbReference type="Gene3D" id="1.10.12.10">
    <property type="entry name" value="Lyase 2-enoyl-coa Hydratase, Chain A, domain 2"/>
    <property type="match status" value="1"/>
</dbReference>
<sequence>MTPNDLVLEKKREIATLIFNRPHKRNALTYDMWKTIPDLIQEVEEDRSIKVLVVRGVDQTAFAAGADISEFRTLRADSKGAKIYNEATHHAERTIATMTKPSIALVQGYCIGGGCEIALACDFRFSDPTGRFGITPANLGIVYSLTATKQLVDLVGPANAKYILLSGRHIDAQRAYEIGLVNGIFAADEIEEKVYQFAQEICHKAQFSVRSMKHIIGLILGGQTNDNEETEALRNGSFDTEDYQEGVRAFLEKRKPRFTYS</sequence>
<organism evidence="4 5">
    <name type="scientific">Caldalkalibacillus uzonensis</name>
    <dbReference type="NCBI Taxonomy" id="353224"/>
    <lineage>
        <taxon>Bacteria</taxon>
        <taxon>Bacillati</taxon>
        <taxon>Bacillota</taxon>
        <taxon>Bacilli</taxon>
        <taxon>Bacillales</taxon>
        <taxon>Bacillaceae</taxon>
        <taxon>Caldalkalibacillus</taxon>
    </lineage>
</organism>
<reference evidence="4 5" key="1">
    <citation type="submission" date="2023-07" db="EMBL/GenBank/DDBJ databases">
        <title>Genomic Encyclopedia of Type Strains, Phase IV (KMG-IV): sequencing the most valuable type-strain genomes for metagenomic binning, comparative biology and taxonomic classification.</title>
        <authorList>
            <person name="Goeker M."/>
        </authorList>
    </citation>
    <scope>NUCLEOTIDE SEQUENCE [LARGE SCALE GENOMIC DNA]</scope>
    <source>
        <strain evidence="4 5">DSM 17740</strain>
    </source>
</reference>
<gene>
    <name evidence="4" type="ORF">J2S00_000879</name>
</gene>
<protein>
    <submittedName>
        <fullName evidence="4">Enoyl-CoA hydratase/carnithine racemase</fullName>
    </submittedName>
</protein>
<name>A0ABU0CNV8_9BACI</name>
<accession>A0ABU0CNV8</accession>
<keyword evidence="5" id="KW-1185">Reference proteome</keyword>
<keyword evidence="2" id="KW-0456">Lyase</keyword>
<evidence type="ECO:0000256" key="2">
    <source>
        <dbReference type="ARBA" id="ARBA00023239"/>
    </source>
</evidence>
<dbReference type="CDD" id="cd06558">
    <property type="entry name" value="crotonase-like"/>
    <property type="match status" value="1"/>
</dbReference>
<dbReference type="Pfam" id="PF00378">
    <property type="entry name" value="ECH_1"/>
    <property type="match status" value="1"/>
</dbReference>
<dbReference type="PROSITE" id="PS00166">
    <property type="entry name" value="ENOYL_COA_HYDRATASE"/>
    <property type="match status" value="1"/>
</dbReference>